<protein>
    <submittedName>
        <fullName evidence="7">Coenzyme a pyrophosphatase</fullName>
    </submittedName>
</protein>
<reference evidence="7 8" key="1">
    <citation type="journal article" date="2009" name="Science">
        <title>Green evolution and dynamic adaptations revealed by genomes of the marine picoeukaryotes Micromonas.</title>
        <authorList>
            <person name="Worden A.Z."/>
            <person name="Lee J.H."/>
            <person name="Mock T."/>
            <person name="Rouze P."/>
            <person name="Simmons M.P."/>
            <person name="Aerts A.L."/>
            <person name="Allen A.E."/>
            <person name="Cuvelier M.L."/>
            <person name="Derelle E."/>
            <person name="Everett M.V."/>
            <person name="Foulon E."/>
            <person name="Grimwood J."/>
            <person name="Gundlach H."/>
            <person name="Henrissat B."/>
            <person name="Napoli C."/>
            <person name="McDonald S.M."/>
            <person name="Parker M.S."/>
            <person name="Rombauts S."/>
            <person name="Salamov A."/>
            <person name="Von Dassow P."/>
            <person name="Badger J.H."/>
            <person name="Coutinho P.M."/>
            <person name="Demir E."/>
            <person name="Dubchak I."/>
            <person name="Gentemann C."/>
            <person name="Eikrem W."/>
            <person name="Gready J.E."/>
            <person name="John U."/>
            <person name="Lanier W."/>
            <person name="Lindquist E.A."/>
            <person name="Lucas S."/>
            <person name="Mayer K.F."/>
            <person name="Moreau H."/>
            <person name="Not F."/>
            <person name="Otillar R."/>
            <person name="Panaud O."/>
            <person name="Pangilinan J."/>
            <person name="Paulsen I."/>
            <person name="Piegu B."/>
            <person name="Poliakov A."/>
            <person name="Robbens S."/>
            <person name="Schmutz J."/>
            <person name="Toulza E."/>
            <person name="Wyss T."/>
            <person name="Zelensky A."/>
            <person name="Zhou K."/>
            <person name="Armbrust E.V."/>
            <person name="Bhattacharya D."/>
            <person name="Goodenough U.W."/>
            <person name="Van de Peer Y."/>
            <person name="Grigoriev I.V."/>
        </authorList>
    </citation>
    <scope>NUCLEOTIDE SEQUENCE [LARGE SCALE GENOMIC DNA]</scope>
    <source>
        <strain evidence="8">RCC299 / NOUM17</strain>
    </source>
</reference>
<dbReference type="EMBL" id="CP001327">
    <property type="protein sequence ID" value="ACO64662.1"/>
    <property type="molecule type" value="Genomic_DNA"/>
</dbReference>
<evidence type="ECO:0000256" key="2">
    <source>
        <dbReference type="ARBA" id="ARBA00001946"/>
    </source>
</evidence>
<keyword evidence="3" id="KW-0479">Metal-binding</keyword>
<dbReference type="STRING" id="296587.C1E9D1"/>
<dbReference type="Proteomes" id="UP000002009">
    <property type="component" value="Chromosome 6"/>
</dbReference>
<evidence type="ECO:0000256" key="6">
    <source>
        <dbReference type="ARBA" id="ARBA00023211"/>
    </source>
</evidence>
<dbReference type="GO" id="GO:0046872">
    <property type="term" value="F:metal ion binding"/>
    <property type="evidence" value="ECO:0007669"/>
    <property type="project" value="UniProtKB-KW"/>
</dbReference>
<comment type="cofactor">
    <cofactor evidence="1">
        <name>Mn(2+)</name>
        <dbReference type="ChEBI" id="CHEBI:29035"/>
    </cofactor>
</comment>
<evidence type="ECO:0000313" key="8">
    <source>
        <dbReference type="Proteomes" id="UP000002009"/>
    </source>
</evidence>
<gene>
    <name evidence="7" type="ORF">MICPUN_59689</name>
</gene>
<name>C1E9D1_MICCC</name>
<organism evidence="7 8">
    <name type="scientific">Micromonas commoda (strain RCC299 / NOUM17 / CCMP2709)</name>
    <name type="common">Picoplanktonic green alga</name>
    <dbReference type="NCBI Taxonomy" id="296587"/>
    <lineage>
        <taxon>Eukaryota</taxon>
        <taxon>Viridiplantae</taxon>
        <taxon>Chlorophyta</taxon>
        <taxon>Mamiellophyceae</taxon>
        <taxon>Mamiellales</taxon>
        <taxon>Mamiellaceae</taxon>
        <taxon>Micromonas</taxon>
    </lineage>
</organism>
<dbReference type="GO" id="GO:0010945">
    <property type="term" value="F:coenzyme A diphosphatase activity"/>
    <property type="evidence" value="ECO:0007669"/>
    <property type="project" value="InterPro"/>
</dbReference>
<evidence type="ECO:0000256" key="3">
    <source>
        <dbReference type="ARBA" id="ARBA00022723"/>
    </source>
</evidence>
<evidence type="ECO:0000256" key="1">
    <source>
        <dbReference type="ARBA" id="ARBA00001936"/>
    </source>
</evidence>
<dbReference type="KEGG" id="mis:MICPUN_59689"/>
<keyword evidence="8" id="KW-1185">Reference proteome</keyword>
<dbReference type="PANTHER" id="PTHR12992:SF11">
    <property type="entry name" value="MITOCHONDRIAL COENZYME A DIPHOSPHATASE NUDT8"/>
    <property type="match status" value="1"/>
</dbReference>
<dbReference type="InParanoid" id="C1E9D1"/>
<evidence type="ECO:0000256" key="4">
    <source>
        <dbReference type="ARBA" id="ARBA00022801"/>
    </source>
</evidence>
<dbReference type="OMA" id="EMLGATH"/>
<accession>C1E9D1</accession>
<keyword evidence="5" id="KW-0460">Magnesium</keyword>
<evidence type="ECO:0000256" key="5">
    <source>
        <dbReference type="ARBA" id="ARBA00022842"/>
    </source>
</evidence>
<dbReference type="PANTHER" id="PTHR12992">
    <property type="entry name" value="NUDIX HYDROLASE"/>
    <property type="match status" value="1"/>
</dbReference>
<comment type="cofactor">
    <cofactor evidence="2">
        <name>Mg(2+)</name>
        <dbReference type="ChEBI" id="CHEBI:18420"/>
    </cofactor>
</comment>
<dbReference type="GeneID" id="8244341"/>
<dbReference type="Gene3D" id="3.90.79.10">
    <property type="entry name" value="Nucleoside Triphosphate Pyrophosphohydrolase"/>
    <property type="match status" value="1"/>
</dbReference>
<dbReference type="InterPro" id="IPR015797">
    <property type="entry name" value="NUDIX_hydrolase-like_dom_sf"/>
</dbReference>
<sequence>MFARHASRAARRVASASNLAVSSPDSAANAWRTSPPAAAVRPWRTLGATMATLPFAVEAGSAAAGYTGGLLNPADLKRIAHDLSAMPRKRIEGPDVPQARAVLVPLCHDSRTKVPHALFTVKPDDFGAPHAGFPGGPRHNDDSDDIGAAVREAIRELGLGDGASLRILGVGSDAADVPKQCAVTPVVGYLGELDVEEMTSMSALEGTRKHTLMAVRLDDLLSKESVDVTLVPGVGPMPVFNAGAGEEEKGDGRRGGGLKIWGLSAQILHQVMRVVVGPRKEYMEALYGPFVNKKFVGGNSNP</sequence>
<proteinExistence type="predicted"/>
<keyword evidence="6" id="KW-0464">Manganese</keyword>
<evidence type="ECO:0000313" key="7">
    <source>
        <dbReference type="EMBL" id="ACO64662.1"/>
    </source>
</evidence>
<dbReference type="RefSeq" id="XP_002503404.1">
    <property type="nucleotide sequence ID" value="XM_002503358.1"/>
</dbReference>
<dbReference type="InterPro" id="IPR045121">
    <property type="entry name" value="CoAse"/>
</dbReference>
<dbReference type="OrthoDB" id="206213at2759"/>
<dbReference type="SUPFAM" id="SSF55811">
    <property type="entry name" value="Nudix"/>
    <property type="match status" value="1"/>
</dbReference>
<keyword evidence="4" id="KW-0378">Hydrolase</keyword>
<dbReference type="AlphaFoldDB" id="C1E9D1"/>